<evidence type="ECO:0000313" key="3">
    <source>
        <dbReference type="Proteomes" id="UP001224890"/>
    </source>
</evidence>
<dbReference type="EMBL" id="JAHMHR010000042">
    <property type="protein sequence ID" value="KAK1671959.1"/>
    <property type="molecule type" value="Genomic_DNA"/>
</dbReference>
<proteinExistence type="predicted"/>
<organism evidence="2 3">
    <name type="scientific">Colletotrichum godetiae</name>
    <dbReference type="NCBI Taxonomy" id="1209918"/>
    <lineage>
        <taxon>Eukaryota</taxon>
        <taxon>Fungi</taxon>
        <taxon>Dikarya</taxon>
        <taxon>Ascomycota</taxon>
        <taxon>Pezizomycotina</taxon>
        <taxon>Sordariomycetes</taxon>
        <taxon>Hypocreomycetidae</taxon>
        <taxon>Glomerellales</taxon>
        <taxon>Glomerellaceae</taxon>
        <taxon>Colletotrichum</taxon>
        <taxon>Colletotrichum acutatum species complex</taxon>
    </lineage>
</organism>
<keyword evidence="1" id="KW-0472">Membrane</keyword>
<gene>
    <name evidence="2" type="ORF">BDP55DRAFT_281908</name>
</gene>
<dbReference type="AlphaFoldDB" id="A0AAJ0ADN3"/>
<keyword evidence="1" id="KW-0812">Transmembrane</keyword>
<accession>A0AAJ0ADN3</accession>
<reference evidence="2" key="1">
    <citation type="submission" date="2021-06" db="EMBL/GenBank/DDBJ databases">
        <title>Comparative genomics, transcriptomics and evolutionary studies reveal genomic signatures of adaptation to plant cell wall in hemibiotrophic fungi.</title>
        <authorList>
            <consortium name="DOE Joint Genome Institute"/>
            <person name="Baroncelli R."/>
            <person name="Diaz J.F."/>
            <person name="Benocci T."/>
            <person name="Peng M."/>
            <person name="Battaglia E."/>
            <person name="Haridas S."/>
            <person name="Andreopoulos W."/>
            <person name="Labutti K."/>
            <person name="Pangilinan J."/>
            <person name="Floch G.L."/>
            <person name="Makela M.R."/>
            <person name="Henrissat B."/>
            <person name="Grigoriev I.V."/>
            <person name="Crouch J.A."/>
            <person name="De Vries R.P."/>
            <person name="Sukno S.A."/>
            <person name="Thon M.R."/>
        </authorList>
    </citation>
    <scope>NUCLEOTIDE SEQUENCE</scope>
    <source>
        <strain evidence="2">CBS 193.32</strain>
    </source>
</reference>
<comment type="caution">
    <text evidence="2">The sequence shown here is derived from an EMBL/GenBank/DDBJ whole genome shotgun (WGS) entry which is preliminary data.</text>
</comment>
<evidence type="ECO:0000256" key="1">
    <source>
        <dbReference type="SAM" id="Phobius"/>
    </source>
</evidence>
<feature type="transmembrane region" description="Helical" evidence="1">
    <location>
        <begin position="51"/>
        <end position="76"/>
    </location>
</feature>
<keyword evidence="1" id="KW-1133">Transmembrane helix</keyword>
<dbReference type="RefSeq" id="XP_060425962.1">
    <property type="nucleotide sequence ID" value="XM_060566478.1"/>
</dbReference>
<dbReference type="Proteomes" id="UP001224890">
    <property type="component" value="Unassembled WGS sequence"/>
</dbReference>
<sequence>MIQSTQPYSLGLLLLDCGCPAWWNTSWISWSLPGSSSGIARQFTGNKHIKIWPGWVAVARLSGLDVLHISAIVFVWTFLKSFGVVVIFTGIISCVFIDVFGVWASGNQRLPAIE</sequence>
<dbReference type="GeneID" id="85451004"/>
<feature type="transmembrane region" description="Helical" evidence="1">
    <location>
        <begin position="82"/>
        <end position="104"/>
    </location>
</feature>
<name>A0AAJ0ADN3_9PEZI</name>
<keyword evidence="3" id="KW-1185">Reference proteome</keyword>
<protein>
    <submittedName>
        <fullName evidence="2">Uncharacterized protein</fullName>
    </submittedName>
</protein>
<evidence type="ECO:0000313" key="2">
    <source>
        <dbReference type="EMBL" id="KAK1671959.1"/>
    </source>
</evidence>